<feature type="compositionally biased region" description="Basic residues" evidence="1">
    <location>
        <begin position="474"/>
        <end position="495"/>
    </location>
</feature>
<keyword evidence="2" id="KW-0732">Signal</keyword>
<keyword evidence="4" id="KW-1185">Reference proteome</keyword>
<gene>
    <name evidence="3" type="primary">Hypp254</name>
    <name evidence="3" type="ORF">BLAG_LOCUS913</name>
</gene>
<dbReference type="Proteomes" id="UP000838412">
    <property type="component" value="Chromosome 1"/>
</dbReference>
<sequence length="742" mass="80294">MEFTPKTVPGLLVAVWIVLSVSGVQSVLKPPAWPSSFSVRFHENEFNIFTRPITTENDGAWYYDYSSQRARHDHLQGQNNTFCQGRGLNLTDPHGDCRLLYVNNTDMYVHYPGDRQCCRACGPAEGCTMMSQTNLAQATNNVNETMNGTACIGWSIPPEKYPIDQWYMGESGAPCYWQTIPIVHPFIVSSHSLTFNQYSYHVGPIRQGILNVPNLTSKRKAPPCGLRHESFLEILPFCLGFSTWLAQQSQGKITKGGLCYDNHVVKPIAKASKRRPKAVRRLSSESKNMSVTDAPEENNEKATPITRLVCQTCEAAKIAQSVTAGRKLDVTCKTALGTCVVGGLVTPPKLEREKSNRWIPKVTKHKRKAKKEVTVKKTSADMKQGTAAVAINVQPPSPQKVTSGGGRGGCCGGGCGCGSSQNTAPPLISTPANKPDVTAATALATPGGKGALLAVAIRTPRKPTLKALSTPIKTPKRRLATPSLRRRSATPRRSPRNNELRRVAQAGRAGRTATMVGLGSLMGARAFAGGSVAFLGVNLSTTGVQGSTAQSVNSPRLLIVADKTGGPGTPRRSPWHTRPRTPYHNHIRSVRTSSVTNAKLSASPVVERMGQGSDRMSSHHELLSTGLKTPRMRSPVAKAISPIPFHSTQHTPVKTTPRGVMSAFEGRFTKTPQISYRSTPLGTRRKPDPTMSLSSAIKAAGITAKPADLSDLEDVFEPPNDFTAITAIGAMYAEEVLFRKYV</sequence>
<name>A0A8J9VKV1_BRALA</name>
<organism evidence="3 4">
    <name type="scientific">Branchiostoma lanceolatum</name>
    <name type="common">Common lancelet</name>
    <name type="synonym">Amphioxus lanceolatum</name>
    <dbReference type="NCBI Taxonomy" id="7740"/>
    <lineage>
        <taxon>Eukaryota</taxon>
        <taxon>Metazoa</taxon>
        <taxon>Chordata</taxon>
        <taxon>Cephalochordata</taxon>
        <taxon>Leptocardii</taxon>
        <taxon>Amphioxiformes</taxon>
        <taxon>Branchiostomatidae</taxon>
        <taxon>Branchiostoma</taxon>
    </lineage>
</organism>
<protein>
    <submittedName>
        <fullName evidence="3">Hypp254 protein</fullName>
    </submittedName>
</protein>
<feature type="compositionally biased region" description="Basic residues" evidence="1">
    <location>
        <begin position="573"/>
        <end position="583"/>
    </location>
</feature>
<dbReference type="EMBL" id="OV696686">
    <property type="protein sequence ID" value="CAH1229851.1"/>
    <property type="molecule type" value="Genomic_DNA"/>
</dbReference>
<evidence type="ECO:0000313" key="4">
    <source>
        <dbReference type="Proteomes" id="UP000838412"/>
    </source>
</evidence>
<proteinExistence type="predicted"/>
<accession>A0A8J9VKV1</accession>
<dbReference type="AlphaFoldDB" id="A0A8J9VKV1"/>
<feature type="region of interest" description="Disordered" evidence="1">
    <location>
        <begin position="561"/>
        <end position="583"/>
    </location>
</feature>
<evidence type="ECO:0000256" key="2">
    <source>
        <dbReference type="SAM" id="SignalP"/>
    </source>
</evidence>
<evidence type="ECO:0000256" key="1">
    <source>
        <dbReference type="SAM" id="MobiDB-lite"/>
    </source>
</evidence>
<evidence type="ECO:0000313" key="3">
    <source>
        <dbReference type="EMBL" id="CAH1229851.1"/>
    </source>
</evidence>
<reference evidence="3" key="1">
    <citation type="submission" date="2022-01" db="EMBL/GenBank/DDBJ databases">
        <authorList>
            <person name="Braso-Vives M."/>
        </authorList>
    </citation>
    <scope>NUCLEOTIDE SEQUENCE</scope>
</reference>
<dbReference type="OrthoDB" id="10056038at2759"/>
<feature type="chain" id="PRO_5035428921" evidence="2">
    <location>
        <begin position="27"/>
        <end position="742"/>
    </location>
</feature>
<feature type="region of interest" description="Disordered" evidence="1">
    <location>
        <begin position="275"/>
        <end position="298"/>
    </location>
</feature>
<feature type="signal peptide" evidence="2">
    <location>
        <begin position="1"/>
        <end position="26"/>
    </location>
</feature>
<feature type="region of interest" description="Disordered" evidence="1">
    <location>
        <begin position="470"/>
        <end position="501"/>
    </location>
</feature>